<keyword evidence="3" id="KW-1185">Reference proteome</keyword>
<dbReference type="Pfam" id="PF12802">
    <property type="entry name" value="MarR_2"/>
    <property type="match status" value="1"/>
</dbReference>
<dbReference type="Gene3D" id="1.10.10.10">
    <property type="entry name" value="Winged helix-like DNA-binding domain superfamily/Winged helix DNA-binding domain"/>
    <property type="match status" value="1"/>
</dbReference>
<dbReference type="SMART" id="SM00347">
    <property type="entry name" value="HTH_MARR"/>
    <property type="match status" value="1"/>
</dbReference>
<keyword evidence="2" id="KW-0238">DNA-binding</keyword>
<dbReference type="AlphaFoldDB" id="A0A841H441"/>
<dbReference type="InterPro" id="IPR036388">
    <property type="entry name" value="WH-like_DNA-bd_sf"/>
</dbReference>
<dbReference type="SUPFAM" id="SSF46785">
    <property type="entry name" value="Winged helix' DNA-binding domain"/>
    <property type="match status" value="1"/>
</dbReference>
<sequence length="155" mass="16786">MSEHTENGAAFTALVLEVFRVNRLLQDAGDQLSAPAGLSTARWQVLGVVEHGPIPVADVARAMGLTRQSVRETAALLEAEGFVEFVENPRHRRARLMRITHLGLAAMERLAAGQAAWANRLAEALPLEALRATVRTMGRIRESLEPDSPLAESGS</sequence>
<dbReference type="GO" id="GO:0006950">
    <property type="term" value="P:response to stress"/>
    <property type="evidence" value="ECO:0007669"/>
    <property type="project" value="TreeGrafter"/>
</dbReference>
<evidence type="ECO:0000259" key="1">
    <source>
        <dbReference type="PROSITE" id="PS50995"/>
    </source>
</evidence>
<dbReference type="GO" id="GO:0003677">
    <property type="term" value="F:DNA binding"/>
    <property type="evidence" value="ECO:0007669"/>
    <property type="project" value="UniProtKB-KW"/>
</dbReference>
<dbReference type="RefSeq" id="WP_170035522.1">
    <property type="nucleotide sequence ID" value="NZ_JABDTL010000001.1"/>
</dbReference>
<dbReference type="EMBL" id="JACHIA010000018">
    <property type="protein sequence ID" value="MBB6072764.1"/>
    <property type="molecule type" value="Genomic_DNA"/>
</dbReference>
<dbReference type="InterPro" id="IPR036390">
    <property type="entry name" value="WH_DNA-bd_sf"/>
</dbReference>
<accession>A0A841H441</accession>
<dbReference type="Proteomes" id="UP000582837">
    <property type="component" value="Unassembled WGS sequence"/>
</dbReference>
<dbReference type="GO" id="GO:0003700">
    <property type="term" value="F:DNA-binding transcription factor activity"/>
    <property type="evidence" value="ECO:0007669"/>
    <property type="project" value="InterPro"/>
</dbReference>
<proteinExistence type="predicted"/>
<dbReference type="PROSITE" id="PS50995">
    <property type="entry name" value="HTH_MARR_2"/>
    <property type="match status" value="1"/>
</dbReference>
<gene>
    <name evidence="2" type="ORF">HNQ61_004428</name>
</gene>
<comment type="caution">
    <text evidence="2">The sequence shown here is derived from an EMBL/GenBank/DDBJ whole genome shotgun (WGS) entry which is preliminary data.</text>
</comment>
<organism evidence="2 3">
    <name type="scientific">Longimicrobium terrae</name>
    <dbReference type="NCBI Taxonomy" id="1639882"/>
    <lineage>
        <taxon>Bacteria</taxon>
        <taxon>Pseudomonadati</taxon>
        <taxon>Gemmatimonadota</taxon>
        <taxon>Longimicrobiia</taxon>
        <taxon>Longimicrobiales</taxon>
        <taxon>Longimicrobiaceae</taxon>
        <taxon>Longimicrobium</taxon>
    </lineage>
</organism>
<name>A0A841H441_9BACT</name>
<protein>
    <submittedName>
        <fullName evidence="2">DNA-binding MarR family transcriptional regulator</fullName>
    </submittedName>
</protein>
<dbReference type="InterPro" id="IPR000835">
    <property type="entry name" value="HTH_MarR-typ"/>
</dbReference>
<dbReference type="InterPro" id="IPR039422">
    <property type="entry name" value="MarR/SlyA-like"/>
</dbReference>
<reference evidence="2 3" key="1">
    <citation type="submission" date="2020-08" db="EMBL/GenBank/DDBJ databases">
        <title>Genomic Encyclopedia of Type Strains, Phase IV (KMG-IV): sequencing the most valuable type-strain genomes for metagenomic binning, comparative biology and taxonomic classification.</title>
        <authorList>
            <person name="Goeker M."/>
        </authorList>
    </citation>
    <scope>NUCLEOTIDE SEQUENCE [LARGE SCALE GENOMIC DNA]</scope>
    <source>
        <strain evidence="2 3">DSM 29007</strain>
    </source>
</reference>
<evidence type="ECO:0000313" key="2">
    <source>
        <dbReference type="EMBL" id="MBB6072764.1"/>
    </source>
</evidence>
<dbReference type="PANTHER" id="PTHR33164">
    <property type="entry name" value="TRANSCRIPTIONAL REGULATOR, MARR FAMILY"/>
    <property type="match status" value="1"/>
</dbReference>
<dbReference type="PANTHER" id="PTHR33164:SF43">
    <property type="entry name" value="HTH-TYPE TRANSCRIPTIONAL REPRESSOR YETL"/>
    <property type="match status" value="1"/>
</dbReference>
<feature type="domain" description="HTH marR-type" evidence="1">
    <location>
        <begin position="11"/>
        <end position="142"/>
    </location>
</feature>
<evidence type="ECO:0000313" key="3">
    <source>
        <dbReference type="Proteomes" id="UP000582837"/>
    </source>
</evidence>